<comment type="caution">
    <text evidence="1">The sequence shown here is derived from an EMBL/GenBank/DDBJ whole genome shotgun (WGS) entry which is preliminary data.</text>
</comment>
<sequence length="130" mass="14971">MIQQKFLNDLFGEWWAERIRYKNQKIPTTDKQMALKDNPEDDISFLLFKCHLFGAQALEESTGVARREGKRPRKQTIFIHANDIDAKLTINKSLAPLFEKNKKGKTDDSSLGVHICQTTLNNVLKYSFGI</sequence>
<organism evidence="1 2">
    <name type="scientific">Caerostris darwini</name>
    <dbReference type="NCBI Taxonomy" id="1538125"/>
    <lineage>
        <taxon>Eukaryota</taxon>
        <taxon>Metazoa</taxon>
        <taxon>Ecdysozoa</taxon>
        <taxon>Arthropoda</taxon>
        <taxon>Chelicerata</taxon>
        <taxon>Arachnida</taxon>
        <taxon>Araneae</taxon>
        <taxon>Araneomorphae</taxon>
        <taxon>Entelegynae</taxon>
        <taxon>Araneoidea</taxon>
        <taxon>Araneidae</taxon>
        <taxon>Caerostris</taxon>
    </lineage>
</organism>
<evidence type="ECO:0000313" key="2">
    <source>
        <dbReference type="Proteomes" id="UP001054837"/>
    </source>
</evidence>
<gene>
    <name evidence="1" type="ORF">CDAR_259761</name>
</gene>
<dbReference type="EMBL" id="BPLQ01013371">
    <property type="protein sequence ID" value="GIY71684.1"/>
    <property type="molecule type" value="Genomic_DNA"/>
</dbReference>
<proteinExistence type="predicted"/>
<keyword evidence="2" id="KW-1185">Reference proteome</keyword>
<reference evidence="1 2" key="1">
    <citation type="submission" date="2021-06" db="EMBL/GenBank/DDBJ databases">
        <title>Caerostris darwini draft genome.</title>
        <authorList>
            <person name="Kono N."/>
            <person name="Arakawa K."/>
        </authorList>
    </citation>
    <scope>NUCLEOTIDE SEQUENCE [LARGE SCALE GENOMIC DNA]</scope>
</reference>
<accession>A0AAV4VPF5</accession>
<name>A0AAV4VPF5_9ARAC</name>
<evidence type="ECO:0000313" key="1">
    <source>
        <dbReference type="EMBL" id="GIY71684.1"/>
    </source>
</evidence>
<dbReference type="AlphaFoldDB" id="A0AAV4VPF5"/>
<dbReference type="Proteomes" id="UP001054837">
    <property type="component" value="Unassembled WGS sequence"/>
</dbReference>
<protein>
    <submittedName>
        <fullName evidence="1">Uncharacterized protein</fullName>
    </submittedName>
</protein>